<accession>A0A2T1M1X9</accession>
<evidence type="ECO:0000259" key="1">
    <source>
        <dbReference type="Pfam" id="PF00675"/>
    </source>
</evidence>
<evidence type="ECO:0000313" key="4">
    <source>
        <dbReference type="Proteomes" id="UP000239001"/>
    </source>
</evidence>
<comment type="caution">
    <text evidence="3">The sequence shown here is derived from an EMBL/GenBank/DDBJ whole genome shotgun (WGS) entry which is preliminary data.</text>
</comment>
<protein>
    <submittedName>
        <fullName evidence="3">Peptidase M16</fullName>
    </submittedName>
</protein>
<dbReference type="PANTHER" id="PTHR11851:SF224">
    <property type="entry name" value="PROCESSING PROTEASE"/>
    <property type="match status" value="1"/>
</dbReference>
<sequence length="421" mass="47196">MKEQKVHRLMLENGITLLLVENQAADLIAGRIFLKNSGSRWENREKAGLFHLLAATLTKGSQKYSSVEIAEKVESIGAGLGADAGADYFVISLKTITADFAEILSLVAEIIKFPTFPENEVEREKYLTQQSIRSQQEQPFNVAFSQLREAMYPNHPYGLSLLGTAESVAQITRSDLEYCHYNHFCPEQMIISLSGRITVAESVQLIEDAFRDWKPESNGSTQLNLTPLQANPLQKLTKQETQQSIVMLGYLGASVKEDNYAILKLLNTYLGNGLSSRLFVELREKRGLAYDVSSFYPTRLEPSQFVIYMGTAPQNTAIAIDGLHTEAERLCETELKPEELQTAKNKLLGQYALGKQTNAEMAQLFGWYETLELGIEFDSRFQEEIANITPEMARKVANQYLRLPYLSLVGPAAILDGYDEP</sequence>
<dbReference type="PANTHER" id="PTHR11851">
    <property type="entry name" value="METALLOPROTEASE"/>
    <property type="match status" value="1"/>
</dbReference>
<dbReference type="InterPro" id="IPR011765">
    <property type="entry name" value="Pept_M16_N"/>
</dbReference>
<dbReference type="InterPro" id="IPR007863">
    <property type="entry name" value="Peptidase_M16_C"/>
</dbReference>
<dbReference type="InterPro" id="IPR011249">
    <property type="entry name" value="Metalloenz_LuxS/M16"/>
</dbReference>
<gene>
    <name evidence="3" type="ORF">C7H19_04255</name>
</gene>
<feature type="domain" description="Peptidase M16 N-terminal" evidence="1">
    <location>
        <begin position="36"/>
        <end position="164"/>
    </location>
</feature>
<proteinExistence type="predicted"/>
<evidence type="ECO:0000313" key="3">
    <source>
        <dbReference type="EMBL" id="PSF38724.1"/>
    </source>
</evidence>
<dbReference type="AlphaFoldDB" id="A0A2T1M1X9"/>
<dbReference type="Gene3D" id="3.30.830.10">
    <property type="entry name" value="Metalloenzyme, LuxS/M16 peptidase-like"/>
    <property type="match status" value="2"/>
</dbReference>
<organism evidence="3 4">
    <name type="scientific">Aphanothece hegewaldii CCALA 016</name>
    <dbReference type="NCBI Taxonomy" id="2107694"/>
    <lineage>
        <taxon>Bacteria</taxon>
        <taxon>Bacillati</taxon>
        <taxon>Cyanobacteriota</taxon>
        <taxon>Cyanophyceae</taxon>
        <taxon>Oscillatoriophycideae</taxon>
        <taxon>Chroococcales</taxon>
        <taxon>Aphanothecaceae</taxon>
        <taxon>Aphanothece</taxon>
    </lineage>
</organism>
<dbReference type="InterPro" id="IPR050361">
    <property type="entry name" value="MPP/UQCRC_Complex"/>
</dbReference>
<reference evidence="3 4" key="1">
    <citation type="submission" date="2018-03" db="EMBL/GenBank/DDBJ databases">
        <title>The ancient ancestry and fast evolution of plastids.</title>
        <authorList>
            <person name="Moore K.R."/>
            <person name="Magnabosco C."/>
            <person name="Momper L."/>
            <person name="Gold D.A."/>
            <person name="Bosak T."/>
            <person name="Fournier G.P."/>
        </authorList>
    </citation>
    <scope>NUCLEOTIDE SEQUENCE [LARGE SCALE GENOMIC DNA]</scope>
    <source>
        <strain evidence="3 4">CCALA 016</strain>
    </source>
</reference>
<dbReference type="Pfam" id="PF05193">
    <property type="entry name" value="Peptidase_M16_C"/>
    <property type="match status" value="1"/>
</dbReference>
<dbReference type="Pfam" id="PF00675">
    <property type="entry name" value="Peptidase_M16"/>
    <property type="match status" value="1"/>
</dbReference>
<keyword evidence="4" id="KW-1185">Reference proteome</keyword>
<reference evidence="3 4" key="2">
    <citation type="submission" date="2018-03" db="EMBL/GenBank/DDBJ databases">
        <authorList>
            <person name="Keele B.F."/>
        </authorList>
    </citation>
    <scope>NUCLEOTIDE SEQUENCE [LARGE SCALE GENOMIC DNA]</scope>
    <source>
        <strain evidence="3 4">CCALA 016</strain>
    </source>
</reference>
<feature type="domain" description="Peptidase M16 C-terminal" evidence="2">
    <location>
        <begin position="171"/>
        <end position="347"/>
    </location>
</feature>
<name>A0A2T1M1X9_9CHRO</name>
<dbReference type="SUPFAM" id="SSF63411">
    <property type="entry name" value="LuxS/MPP-like metallohydrolase"/>
    <property type="match status" value="2"/>
</dbReference>
<dbReference type="Proteomes" id="UP000239001">
    <property type="component" value="Unassembled WGS sequence"/>
</dbReference>
<dbReference type="EMBL" id="PXOH01000003">
    <property type="protein sequence ID" value="PSF38724.1"/>
    <property type="molecule type" value="Genomic_DNA"/>
</dbReference>
<evidence type="ECO:0000259" key="2">
    <source>
        <dbReference type="Pfam" id="PF05193"/>
    </source>
</evidence>
<dbReference type="GO" id="GO:0046872">
    <property type="term" value="F:metal ion binding"/>
    <property type="evidence" value="ECO:0007669"/>
    <property type="project" value="InterPro"/>
</dbReference>
<dbReference type="OrthoDB" id="9811314at2"/>
<dbReference type="RefSeq" id="WP_106455646.1">
    <property type="nucleotide sequence ID" value="NZ_PXOH01000003.1"/>
</dbReference>